<comment type="caution">
    <text evidence="2">The sequence shown here is derived from an EMBL/GenBank/DDBJ whole genome shotgun (WGS) entry which is preliminary data.</text>
</comment>
<dbReference type="EMBL" id="PVTP01000002">
    <property type="protein sequence ID" value="PRY79750.1"/>
    <property type="molecule type" value="Genomic_DNA"/>
</dbReference>
<accession>A0A2T0W3H6</accession>
<protein>
    <submittedName>
        <fullName evidence="2">Aminoglycoside phosphotransferase (APT) family kinase protein</fullName>
    </submittedName>
</protein>
<dbReference type="InterPro" id="IPR051678">
    <property type="entry name" value="AGP_Transferase"/>
</dbReference>
<dbReference type="InterPro" id="IPR011009">
    <property type="entry name" value="Kinase-like_dom_sf"/>
</dbReference>
<dbReference type="Gene3D" id="3.90.1200.10">
    <property type="match status" value="1"/>
</dbReference>
<dbReference type="Pfam" id="PF01636">
    <property type="entry name" value="APH"/>
    <property type="match status" value="1"/>
</dbReference>
<gene>
    <name evidence="2" type="ORF">CLV80_102396</name>
</gene>
<keyword evidence="3" id="KW-1185">Reference proteome</keyword>
<evidence type="ECO:0000313" key="2">
    <source>
        <dbReference type="EMBL" id="PRY79750.1"/>
    </source>
</evidence>
<dbReference type="SUPFAM" id="SSF56112">
    <property type="entry name" value="Protein kinase-like (PK-like)"/>
    <property type="match status" value="1"/>
</dbReference>
<feature type="domain" description="Aminoglycoside phosphotransferase" evidence="1">
    <location>
        <begin position="31"/>
        <end position="258"/>
    </location>
</feature>
<dbReference type="InterPro" id="IPR002575">
    <property type="entry name" value="Aminoglycoside_PTrfase"/>
</dbReference>
<dbReference type="CDD" id="cd05155">
    <property type="entry name" value="APH_ChoK_like_1"/>
    <property type="match status" value="1"/>
</dbReference>
<dbReference type="AlphaFoldDB" id="A0A2T0W3H6"/>
<reference evidence="2 3" key="1">
    <citation type="submission" date="2018-03" db="EMBL/GenBank/DDBJ databases">
        <title>Genomic Encyclopedia of Archaeal and Bacterial Type Strains, Phase II (KMG-II): from individual species to whole genera.</title>
        <authorList>
            <person name="Goeker M."/>
        </authorList>
    </citation>
    <scope>NUCLEOTIDE SEQUENCE [LARGE SCALE GENOMIC DNA]</scope>
    <source>
        <strain evidence="2 3">DSM 101533</strain>
    </source>
</reference>
<dbReference type="PANTHER" id="PTHR21310">
    <property type="entry name" value="AMINOGLYCOSIDE PHOSPHOTRANSFERASE-RELATED-RELATED"/>
    <property type="match status" value="1"/>
</dbReference>
<proteinExistence type="predicted"/>
<evidence type="ECO:0000259" key="1">
    <source>
        <dbReference type="Pfam" id="PF01636"/>
    </source>
</evidence>
<dbReference type="Gene3D" id="3.30.200.20">
    <property type="entry name" value="Phosphorylase Kinase, domain 1"/>
    <property type="match status" value="1"/>
</dbReference>
<organism evidence="2 3">
    <name type="scientific">Yoonia maritima</name>
    <dbReference type="NCBI Taxonomy" id="1435347"/>
    <lineage>
        <taxon>Bacteria</taxon>
        <taxon>Pseudomonadati</taxon>
        <taxon>Pseudomonadota</taxon>
        <taxon>Alphaproteobacteria</taxon>
        <taxon>Rhodobacterales</taxon>
        <taxon>Paracoccaceae</taxon>
        <taxon>Yoonia</taxon>
    </lineage>
</organism>
<name>A0A2T0W3H6_9RHOB</name>
<dbReference type="GO" id="GO:0016301">
    <property type="term" value="F:kinase activity"/>
    <property type="evidence" value="ECO:0007669"/>
    <property type="project" value="UniProtKB-KW"/>
</dbReference>
<keyword evidence="2" id="KW-0418">Kinase</keyword>
<sequence>MNRLTITTELVRAVIADQFPQWAALPIRPVASSGWDNFTFHLGDDMSIRLPSAARYEPQVAKEQKWLPRLAPHLPVPISAPIAMGIPSAAYPYYWSVMRWLPGASADQAAPENQSNIARDLARFLTALQSIPNQGGPQPGPQNFYRGGLLKTYDDDVRRCLNMLKGRFNTAHITDIWDTACATHWESPPVWVHGDIAPSNFLIAEDRLAAVIDFGGCGVGDPACDLVIAWTYFAGDAQRVFRETVNMNADTWARAKGWAIWKALLVTCDKGGDTEHLNHLLIEMSATSKKL</sequence>
<dbReference type="Proteomes" id="UP000238007">
    <property type="component" value="Unassembled WGS sequence"/>
</dbReference>
<evidence type="ECO:0000313" key="3">
    <source>
        <dbReference type="Proteomes" id="UP000238007"/>
    </source>
</evidence>
<dbReference type="RefSeq" id="WP_207766503.1">
    <property type="nucleotide sequence ID" value="NZ_PVTP01000002.1"/>
</dbReference>
<dbReference type="PANTHER" id="PTHR21310:SF42">
    <property type="entry name" value="BIFUNCTIONAL AAC_APH"/>
    <property type="match status" value="1"/>
</dbReference>
<keyword evidence="2" id="KW-0808">Transferase</keyword>